<dbReference type="AlphaFoldDB" id="A0A1E4RJM5"/>
<name>A0A1E4RJM5_9ASCO</name>
<dbReference type="GO" id="GO:0000132">
    <property type="term" value="P:establishment of mitotic spindle orientation"/>
    <property type="evidence" value="ECO:0007669"/>
    <property type="project" value="TreeGrafter"/>
</dbReference>
<dbReference type="PANTHER" id="PTHR10921">
    <property type="entry name" value="NUCLEAR DISTRIBUTION PROTEIN NUDE HOMOLOG 1"/>
    <property type="match status" value="1"/>
</dbReference>
<proteinExistence type="inferred from homology"/>
<dbReference type="Gene3D" id="6.10.250.1080">
    <property type="match status" value="1"/>
</dbReference>
<protein>
    <submittedName>
        <fullName evidence="4">Uncharacterized protein</fullName>
    </submittedName>
</protein>
<dbReference type="Proteomes" id="UP000095085">
    <property type="component" value="Unassembled WGS sequence"/>
</dbReference>
<keyword evidence="5" id="KW-1185">Reference proteome</keyword>
<comment type="similarity">
    <text evidence="1">Belongs to the nudE family.</text>
</comment>
<keyword evidence="2 3" id="KW-0175">Coiled coil</keyword>
<dbReference type="GO" id="GO:0007020">
    <property type="term" value="P:microtubule nucleation"/>
    <property type="evidence" value="ECO:0007669"/>
    <property type="project" value="TreeGrafter"/>
</dbReference>
<dbReference type="STRING" id="984485.A0A1E4RJM5"/>
<dbReference type="PANTHER" id="PTHR10921:SF1">
    <property type="entry name" value="NUCLEAR DISTRIBUTION PROTEIN NUDE HOMOLOG"/>
    <property type="match status" value="1"/>
</dbReference>
<evidence type="ECO:0000256" key="1">
    <source>
        <dbReference type="ARBA" id="ARBA00007429"/>
    </source>
</evidence>
<dbReference type="InterPro" id="IPR033494">
    <property type="entry name" value="NUDE"/>
</dbReference>
<dbReference type="GeneID" id="30993817"/>
<evidence type="ECO:0000313" key="5">
    <source>
        <dbReference type="Proteomes" id="UP000095085"/>
    </source>
</evidence>
<dbReference type="EMBL" id="KV454540">
    <property type="protein sequence ID" value="ODV67430.1"/>
    <property type="molecule type" value="Genomic_DNA"/>
</dbReference>
<accession>A0A1E4RJM5</accession>
<evidence type="ECO:0000256" key="3">
    <source>
        <dbReference type="SAM" id="Coils"/>
    </source>
</evidence>
<dbReference type="GO" id="GO:0047496">
    <property type="term" value="P:vesicle transport along microtubule"/>
    <property type="evidence" value="ECO:0007669"/>
    <property type="project" value="TreeGrafter"/>
</dbReference>
<reference evidence="5" key="1">
    <citation type="submission" date="2016-05" db="EMBL/GenBank/DDBJ databases">
        <title>Comparative genomics of biotechnologically important yeasts.</title>
        <authorList>
            <consortium name="DOE Joint Genome Institute"/>
            <person name="Riley R."/>
            <person name="Haridas S."/>
            <person name="Wolfe K.H."/>
            <person name="Lopes M.R."/>
            <person name="Hittinger C.T."/>
            <person name="Goker M."/>
            <person name="Salamov A."/>
            <person name="Wisecaver J."/>
            <person name="Long T.M."/>
            <person name="Aerts A.L."/>
            <person name="Barry K."/>
            <person name="Choi C."/>
            <person name="Clum A."/>
            <person name="Coughlan A.Y."/>
            <person name="Deshpande S."/>
            <person name="Douglass A.P."/>
            <person name="Hanson S.J."/>
            <person name="Klenk H.-P."/>
            <person name="Labutti K."/>
            <person name="Lapidus A."/>
            <person name="Lindquist E."/>
            <person name="Lipzen A."/>
            <person name="Meier-Kolthoff J.P."/>
            <person name="Ohm R.A."/>
            <person name="Otillar R.P."/>
            <person name="Pangilinan J."/>
            <person name="Peng Y."/>
            <person name="Rokas A."/>
            <person name="Rosa C.A."/>
            <person name="Scheuner C."/>
            <person name="Sibirny A.A."/>
            <person name="Slot J.C."/>
            <person name="Stielow J.B."/>
            <person name="Sun H."/>
            <person name="Kurtzman C.P."/>
            <person name="Blackwell M."/>
            <person name="Grigoriev I.V."/>
            <person name="Jeffries T.W."/>
        </authorList>
    </citation>
    <scope>NUCLEOTIDE SEQUENCE [LARGE SCALE GENOMIC DNA]</scope>
    <source>
        <strain evidence="5">NRRL Y-1933</strain>
    </source>
</reference>
<gene>
    <name evidence="4" type="ORF">HYPBUDRAFT_121726</name>
</gene>
<organism evidence="4 5">
    <name type="scientific">Hyphopichia burtonii NRRL Y-1933</name>
    <dbReference type="NCBI Taxonomy" id="984485"/>
    <lineage>
        <taxon>Eukaryota</taxon>
        <taxon>Fungi</taxon>
        <taxon>Dikarya</taxon>
        <taxon>Ascomycota</taxon>
        <taxon>Saccharomycotina</taxon>
        <taxon>Pichiomycetes</taxon>
        <taxon>Debaryomycetaceae</taxon>
        <taxon>Hyphopichia</taxon>
    </lineage>
</organism>
<dbReference type="RefSeq" id="XP_020076497.1">
    <property type="nucleotide sequence ID" value="XM_020219267.1"/>
</dbReference>
<dbReference type="GO" id="GO:0005871">
    <property type="term" value="C:kinesin complex"/>
    <property type="evidence" value="ECO:0007669"/>
    <property type="project" value="TreeGrafter"/>
</dbReference>
<evidence type="ECO:0000256" key="2">
    <source>
        <dbReference type="ARBA" id="ARBA00023054"/>
    </source>
</evidence>
<dbReference type="GO" id="GO:0000776">
    <property type="term" value="C:kinetochore"/>
    <property type="evidence" value="ECO:0007669"/>
    <property type="project" value="TreeGrafter"/>
</dbReference>
<dbReference type="OrthoDB" id="5877028at2759"/>
<dbReference type="GO" id="GO:0008017">
    <property type="term" value="F:microtubule binding"/>
    <property type="evidence" value="ECO:0007669"/>
    <property type="project" value="InterPro"/>
</dbReference>
<sequence length="171" mass="20346">MSLLRDLSKLPRNVLEERFIELEQMLNDFQESSKDLEKALEDELTIQEETNEKLIQTIKLKDYDIKKEKVKNLNLNNELNKVQNDVISQKKHYEEQINNLKSSLVSIEISNDYMESNDRVLQSKLEYSNQFNNELLEKLAIIENDLELEKNKNIENQLLKTNYENKIKDLK</sequence>
<feature type="non-terminal residue" evidence="4">
    <location>
        <position position="171"/>
    </location>
</feature>
<feature type="coiled-coil region" evidence="3">
    <location>
        <begin position="12"/>
        <end position="152"/>
    </location>
</feature>
<evidence type="ECO:0000313" key="4">
    <source>
        <dbReference type="EMBL" id="ODV67430.1"/>
    </source>
</evidence>
<dbReference type="GO" id="GO:0051642">
    <property type="term" value="P:centrosome localization"/>
    <property type="evidence" value="ECO:0007669"/>
    <property type="project" value="TreeGrafter"/>
</dbReference>
<dbReference type="GO" id="GO:0007059">
    <property type="term" value="P:chromosome segregation"/>
    <property type="evidence" value="ECO:0007669"/>
    <property type="project" value="TreeGrafter"/>
</dbReference>